<dbReference type="EMBL" id="OX458335">
    <property type="protein sequence ID" value="CAI8815900.1"/>
    <property type="molecule type" value="Genomic_DNA"/>
</dbReference>
<evidence type="ECO:0000313" key="2">
    <source>
        <dbReference type="Proteomes" id="UP001177000"/>
    </source>
</evidence>
<name>A0AAV1BI99_PSEUB</name>
<accession>A0AAV1BI99</accession>
<reference evidence="1" key="1">
    <citation type="submission" date="2023-03" db="EMBL/GenBank/DDBJ databases">
        <authorList>
            <person name="Pothier F. J."/>
        </authorList>
    </citation>
    <scope>NUCLEOTIDE SEQUENCE</scope>
    <source>
        <strain evidence="1">DAPP-PG 215</strain>
    </source>
</reference>
<gene>
    <name evidence="1" type="ORF">DAPPPG215_09365</name>
</gene>
<proteinExistence type="predicted"/>
<evidence type="ECO:0000313" key="1">
    <source>
        <dbReference type="EMBL" id="CAI8815900.1"/>
    </source>
</evidence>
<organism evidence="1 2">
    <name type="scientific">Pseudomonas syringae pv. tomato</name>
    <dbReference type="NCBI Taxonomy" id="323"/>
    <lineage>
        <taxon>Bacteria</taxon>
        <taxon>Pseudomonadati</taxon>
        <taxon>Pseudomonadota</taxon>
        <taxon>Gammaproteobacteria</taxon>
        <taxon>Pseudomonadales</taxon>
        <taxon>Pseudomonadaceae</taxon>
        <taxon>Pseudomonas</taxon>
    </lineage>
</organism>
<protein>
    <submittedName>
        <fullName evidence="1">Uncharacterized protein</fullName>
    </submittedName>
</protein>
<dbReference type="Proteomes" id="UP001177000">
    <property type="component" value="Chromosome"/>
</dbReference>
<sequence length="61" mass="6780">MAPHPIADESAPTFPEIADEQSVARFHYKGGRPTSVEIRLHLQFNTETLDDISLDAACQIQ</sequence>
<dbReference type="AlphaFoldDB" id="A0AAV1BI99"/>